<name>A0A6C0LJG1_9ZZZZ</name>
<organism evidence="1">
    <name type="scientific">viral metagenome</name>
    <dbReference type="NCBI Taxonomy" id="1070528"/>
    <lineage>
        <taxon>unclassified sequences</taxon>
        <taxon>metagenomes</taxon>
        <taxon>organismal metagenomes</taxon>
    </lineage>
</organism>
<protein>
    <submittedName>
        <fullName evidence="1">Uncharacterized protein</fullName>
    </submittedName>
</protein>
<proteinExistence type="predicted"/>
<sequence>MDSQNNKKCYIVTYDKKINNYKRMLSLLEPTSYSTYNNDTVHKNKIKENNNLKSYLNNIDSYLDEILSTPGITDEDIFNLKNDQRDILNMMNDVENTLNTLNTLNKTNTYIKET</sequence>
<reference evidence="1" key="1">
    <citation type="journal article" date="2020" name="Nature">
        <title>Giant virus diversity and host interactions through global metagenomics.</title>
        <authorList>
            <person name="Schulz F."/>
            <person name="Roux S."/>
            <person name="Paez-Espino D."/>
            <person name="Jungbluth S."/>
            <person name="Walsh D.A."/>
            <person name="Denef V.J."/>
            <person name="McMahon K.D."/>
            <person name="Konstantinidis K.T."/>
            <person name="Eloe-Fadrosh E.A."/>
            <person name="Kyrpides N.C."/>
            <person name="Woyke T."/>
        </authorList>
    </citation>
    <scope>NUCLEOTIDE SEQUENCE</scope>
    <source>
        <strain evidence="1">GVMAG-M-3300027810-10</strain>
    </source>
</reference>
<dbReference type="EMBL" id="MN740497">
    <property type="protein sequence ID" value="QHU29801.1"/>
    <property type="molecule type" value="Genomic_DNA"/>
</dbReference>
<dbReference type="AlphaFoldDB" id="A0A6C0LJG1"/>
<accession>A0A6C0LJG1</accession>
<evidence type="ECO:0000313" key="1">
    <source>
        <dbReference type="EMBL" id="QHU29801.1"/>
    </source>
</evidence>